<evidence type="ECO:0000313" key="2">
    <source>
        <dbReference type="EMBL" id="KAF7710110.1"/>
    </source>
</evidence>
<keyword evidence="3" id="KW-1185">Reference proteome</keyword>
<reference evidence="2" key="1">
    <citation type="submission" date="2020-08" db="EMBL/GenBank/DDBJ databases">
        <title>Chromosome-level assembly of Southern catfish (Silurus meridionalis) provides insights into visual adaptation to the nocturnal and benthic lifestyles.</title>
        <authorList>
            <person name="Zhang Y."/>
            <person name="Wang D."/>
            <person name="Peng Z."/>
        </authorList>
    </citation>
    <scope>NUCLEOTIDE SEQUENCE</scope>
    <source>
        <strain evidence="2">SWU-2019-XX</strain>
        <tissue evidence="2">Muscle</tissue>
    </source>
</reference>
<dbReference type="InterPro" id="IPR015095">
    <property type="entry name" value="AlkB_hom8_N"/>
</dbReference>
<evidence type="ECO:0000259" key="1">
    <source>
        <dbReference type="Pfam" id="PF09004"/>
    </source>
</evidence>
<dbReference type="AlphaFoldDB" id="A0A8T0BXL9"/>
<dbReference type="EMBL" id="JABFDY010000002">
    <property type="protein sequence ID" value="KAF7710110.1"/>
    <property type="molecule type" value="Genomic_DNA"/>
</dbReference>
<proteinExistence type="predicted"/>
<name>A0A8T0BXL9_SILME</name>
<dbReference type="GO" id="GO:0008168">
    <property type="term" value="F:methyltransferase activity"/>
    <property type="evidence" value="ECO:0007669"/>
    <property type="project" value="InterPro"/>
</dbReference>
<gene>
    <name evidence="2" type="ORF">HF521_008982</name>
</gene>
<sequence length="231" mass="26329">SQAVSSYHIIKFTDDTTVVGLISKNKESAYKEEVQLLTAWCGANNLSLKVDKTKEMVVDFRKAHTDHSPLIIDGSSMENVKNTRFLGVHLAKNFTWSLNTSSITKKAQQRLFFLRSLRKACLSLYPDHVLQRDHSEHPEQLHHCLVWELHSWTAEKIIGVSLPYITDIYTTHCIHKANRILDNTTHPHTHFSPSYHQKSGSEAFRLPHPDCATVSSLKPSVPQYGTKLKFL</sequence>
<dbReference type="Pfam" id="PF09004">
    <property type="entry name" value="ALKBH8_N"/>
    <property type="match status" value="1"/>
</dbReference>
<feature type="domain" description="Alkylated DNA repair protein AlkB homologue 8 N-terminal" evidence="1">
    <location>
        <begin position="96"/>
        <end position="122"/>
    </location>
</feature>
<evidence type="ECO:0000313" key="3">
    <source>
        <dbReference type="Proteomes" id="UP000606274"/>
    </source>
</evidence>
<dbReference type="GO" id="GO:0016706">
    <property type="term" value="F:2-oxoglutarate-dependent dioxygenase activity"/>
    <property type="evidence" value="ECO:0007669"/>
    <property type="project" value="InterPro"/>
</dbReference>
<comment type="caution">
    <text evidence="2">The sequence shown here is derived from an EMBL/GenBank/DDBJ whole genome shotgun (WGS) entry which is preliminary data.</text>
</comment>
<dbReference type="Proteomes" id="UP000606274">
    <property type="component" value="Unassembled WGS sequence"/>
</dbReference>
<organism evidence="2 3">
    <name type="scientific">Silurus meridionalis</name>
    <name type="common">Southern catfish</name>
    <name type="synonym">Silurus soldatovi meridionalis</name>
    <dbReference type="NCBI Taxonomy" id="175797"/>
    <lineage>
        <taxon>Eukaryota</taxon>
        <taxon>Metazoa</taxon>
        <taxon>Chordata</taxon>
        <taxon>Craniata</taxon>
        <taxon>Vertebrata</taxon>
        <taxon>Euteleostomi</taxon>
        <taxon>Actinopterygii</taxon>
        <taxon>Neopterygii</taxon>
        <taxon>Teleostei</taxon>
        <taxon>Ostariophysi</taxon>
        <taxon>Siluriformes</taxon>
        <taxon>Siluridae</taxon>
        <taxon>Silurus</taxon>
    </lineage>
</organism>
<feature type="non-terminal residue" evidence="2">
    <location>
        <position position="1"/>
    </location>
</feature>
<protein>
    <recommendedName>
        <fullName evidence="1">Alkylated DNA repair protein AlkB homologue 8 N-terminal domain-containing protein</fullName>
    </recommendedName>
</protein>
<accession>A0A8T0BXL9</accession>